<accession>A0A3G4ZN93</accession>
<sequence>MNNDFSVTILGKIRSNNNTLKEMDKLLSDRYLDAVTAETKLRNLNVKLMNLNIVRTISSNNEQVNIYTEEVSVIVNNLINATKTVKNQMVNRQKLIEYSFNLEQVYRSTLALEHNDNNINNNNNNVMIDFSNIIEYNHLVNYEHNNIDITEMDIETATSTAVSQHIIETYNKISDKVRECFVLHNNISDRLRGTFNVNPVILHVE</sequence>
<protein>
    <submittedName>
        <fullName evidence="1">Uncharacterized protein</fullName>
    </submittedName>
</protein>
<proteinExistence type="predicted"/>
<organism evidence="1">
    <name type="scientific">Terrestrivirus sp</name>
    <dbReference type="NCBI Taxonomy" id="2487775"/>
    <lineage>
        <taxon>Viruses</taxon>
        <taxon>Varidnaviria</taxon>
        <taxon>Bamfordvirae</taxon>
        <taxon>Nucleocytoviricota</taxon>
        <taxon>Megaviricetes</taxon>
        <taxon>Imitervirales</taxon>
        <taxon>Mimiviridae</taxon>
        <taxon>Klosneuvirinae</taxon>
    </lineage>
</organism>
<reference evidence="1" key="1">
    <citation type="submission" date="2018-10" db="EMBL/GenBank/DDBJ databases">
        <title>Hidden diversity of soil giant viruses.</title>
        <authorList>
            <person name="Schulz F."/>
            <person name="Alteio L."/>
            <person name="Goudeau D."/>
            <person name="Ryan E.M."/>
            <person name="Malmstrom R.R."/>
            <person name="Blanchard J."/>
            <person name="Woyke T."/>
        </authorList>
    </citation>
    <scope>NUCLEOTIDE SEQUENCE</scope>
    <source>
        <strain evidence="1">TEV1</strain>
    </source>
</reference>
<evidence type="ECO:0000313" key="1">
    <source>
        <dbReference type="EMBL" id="AYV76360.1"/>
    </source>
</evidence>
<gene>
    <name evidence="1" type="ORF">Terrestrivirus5_182</name>
</gene>
<name>A0A3G4ZN93_9VIRU</name>
<dbReference type="EMBL" id="MK071983">
    <property type="protein sequence ID" value="AYV76360.1"/>
    <property type="molecule type" value="Genomic_DNA"/>
</dbReference>